<comment type="caution">
    <text evidence="2">The sequence shown here is derived from an EMBL/GenBank/DDBJ whole genome shotgun (WGS) entry which is preliminary data.</text>
</comment>
<evidence type="ECO:0000313" key="3">
    <source>
        <dbReference type="Proteomes" id="UP000887116"/>
    </source>
</evidence>
<gene>
    <name evidence="2" type="ORF">TNCT_651001</name>
</gene>
<reference evidence="2" key="1">
    <citation type="submission" date="2020-07" db="EMBL/GenBank/DDBJ databases">
        <title>Multicomponent nature underlies the extraordinary mechanical properties of spider dragline silk.</title>
        <authorList>
            <person name="Kono N."/>
            <person name="Nakamura H."/>
            <person name="Mori M."/>
            <person name="Yoshida Y."/>
            <person name="Ohtoshi R."/>
            <person name="Malay A.D."/>
            <person name="Moran D.A.P."/>
            <person name="Tomita M."/>
            <person name="Numata K."/>
            <person name="Arakawa K."/>
        </authorList>
    </citation>
    <scope>NUCLEOTIDE SEQUENCE</scope>
</reference>
<evidence type="ECO:0000256" key="1">
    <source>
        <dbReference type="SAM" id="MobiDB-lite"/>
    </source>
</evidence>
<dbReference type="AlphaFoldDB" id="A0A8X6L6E3"/>
<sequence length="72" mass="8426">MSSKWDEKQRTKHSAERPSANTKLNIGFKSFAMGRECWRYEEVRGRPFAIDENHLKAITETDTGKKLERTKP</sequence>
<dbReference type="EMBL" id="BMAO01004805">
    <property type="protein sequence ID" value="GFQ97036.1"/>
    <property type="molecule type" value="Genomic_DNA"/>
</dbReference>
<accession>A0A8X6L6E3</accession>
<organism evidence="2 3">
    <name type="scientific">Trichonephila clavata</name>
    <name type="common">Joro spider</name>
    <name type="synonym">Nephila clavata</name>
    <dbReference type="NCBI Taxonomy" id="2740835"/>
    <lineage>
        <taxon>Eukaryota</taxon>
        <taxon>Metazoa</taxon>
        <taxon>Ecdysozoa</taxon>
        <taxon>Arthropoda</taxon>
        <taxon>Chelicerata</taxon>
        <taxon>Arachnida</taxon>
        <taxon>Araneae</taxon>
        <taxon>Araneomorphae</taxon>
        <taxon>Entelegynae</taxon>
        <taxon>Araneoidea</taxon>
        <taxon>Nephilidae</taxon>
        <taxon>Trichonephila</taxon>
    </lineage>
</organism>
<name>A0A8X6L6E3_TRICU</name>
<protein>
    <submittedName>
        <fullName evidence="2">Uncharacterized protein</fullName>
    </submittedName>
</protein>
<evidence type="ECO:0000313" key="2">
    <source>
        <dbReference type="EMBL" id="GFQ97036.1"/>
    </source>
</evidence>
<proteinExistence type="predicted"/>
<dbReference type="Proteomes" id="UP000887116">
    <property type="component" value="Unassembled WGS sequence"/>
</dbReference>
<feature type="compositionally biased region" description="Basic and acidic residues" evidence="1">
    <location>
        <begin position="1"/>
        <end position="16"/>
    </location>
</feature>
<keyword evidence="3" id="KW-1185">Reference proteome</keyword>
<feature type="region of interest" description="Disordered" evidence="1">
    <location>
        <begin position="1"/>
        <end position="21"/>
    </location>
</feature>